<dbReference type="EMBL" id="JAGRQC010000002">
    <property type="protein sequence ID" value="MBR0552410.1"/>
    <property type="molecule type" value="Genomic_DNA"/>
</dbReference>
<gene>
    <name evidence="1" type="ORF">J7S20_07825</name>
</gene>
<dbReference type="RefSeq" id="WP_284053689.1">
    <property type="nucleotide sequence ID" value="NZ_JAGRQC010000002.1"/>
</dbReference>
<dbReference type="Proteomes" id="UP000676996">
    <property type="component" value="Unassembled WGS sequence"/>
</dbReference>
<protein>
    <submittedName>
        <fullName evidence="1">Uncharacterized protein</fullName>
    </submittedName>
</protein>
<reference evidence="1" key="1">
    <citation type="submission" date="2021-04" db="EMBL/GenBank/DDBJ databases">
        <title>Ouciella asimina sp. nov., isolated from the surface seawater in the hydrothermal field of Okinawa Trough.</title>
        <authorList>
            <person name="Shuang W."/>
        </authorList>
    </citation>
    <scope>NUCLEOTIDE SEQUENCE</scope>
    <source>
        <strain evidence="1">LXI357</strain>
    </source>
</reference>
<organism evidence="1 2">
    <name type="scientific">Stakelama marina</name>
    <dbReference type="NCBI Taxonomy" id="2826939"/>
    <lineage>
        <taxon>Bacteria</taxon>
        <taxon>Pseudomonadati</taxon>
        <taxon>Pseudomonadota</taxon>
        <taxon>Alphaproteobacteria</taxon>
        <taxon>Sphingomonadales</taxon>
        <taxon>Sphingomonadaceae</taxon>
        <taxon>Stakelama</taxon>
    </lineage>
</organism>
<name>A0A8T4ICW7_9SPHN</name>
<accession>A0A8T4ICW7</accession>
<proteinExistence type="predicted"/>
<dbReference type="AlphaFoldDB" id="A0A8T4ICW7"/>
<comment type="caution">
    <text evidence="1">The sequence shown here is derived from an EMBL/GenBank/DDBJ whole genome shotgun (WGS) entry which is preliminary data.</text>
</comment>
<keyword evidence="2" id="KW-1185">Reference proteome</keyword>
<evidence type="ECO:0000313" key="2">
    <source>
        <dbReference type="Proteomes" id="UP000676996"/>
    </source>
</evidence>
<evidence type="ECO:0000313" key="1">
    <source>
        <dbReference type="EMBL" id="MBR0552410.1"/>
    </source>
</evidence>
<sequence>MSASVSETAGATAKLRHEATALDATVRNSDILEKGRVSSLARLEY</sequence>